<evidence type="ECO:0000256" key="6">
    <source>
        <dbReference type="SAM" id="Phobius"/>
    </source>
</evidence>
<dbReference type="GO" id="GO:0016020">
    <property type="term" value="C:membrane"/>
    <property type="evidence" value="ECO:0007669"/>
    <property type="project" value="UniProtKB-SubCell"/>
</dbReference>
<feature type="transmembrane region" description="Helical" evidence="6">
    <location>
        <begin position="214"/>
        <end position="235"/>
    </location>
</feature>
<evidence type="ECO:0000256" key="2">
    <source>
        <dbReference type="ARBA" id="ARBA00007362"/>
    </source>
</evidence>
<evidence type="ECO:0000256" key="1">
    <source>
        <dbReference type="ARBA" id="ARBA00004141"/>
    </source>
</evidence>
<feature type="transmembrane region" description="Helical" evidence="6">
    <location>
        <begin position="150"/>
        <end position="175"/>
    </location>
</feature>
<name>A0A0P1I7N5_9RHOB</name>
<dbReference type="STRING" id="1715693.PH7735_01878"/>
<feature type="transmembrane region" description="Helical" evidence="6">
    <location>
        <begin position="71"/>
        <end position="91"/>
    </location>
</feature>
<feature type="transmembrane region" description="Helical" evidence="6">
    <location>
        <begin position="272"/>
        <end position="288"/>
    </location>
</feature>
<sequence>MERKSHIDTFGVTALVLFAGVLAFNQVVIKVTNGGFSPVFAAGVRSIIGLVVVAIWMMWRSKPFTRTRPVVWAGILSGALFTIEFVCLYLSLDLTTVSRASVIFYSMPVWLALVAHFILPGERLTKTRVIGLILAMIGVGIALADRQGGSASILGDVLAFVAALAWAGIALVVRVTPLAKEKPETQLMWQLIVSSIALIAVAPLFGPLTRDPQLVHFAGLLFQSIGVAAIAYLFWFWLMSIYPASSVASFSFLSPVFSVFLGWWLLGEQVSLSIWAALGLVALGLTLINRK</sequence>
<protein>
    <submittedName>
        <fullName evidence="8">Putative inner membrane transporter yiJE</fullName>
    </submittedName>
</protein>
<accession>A0A0P1I7N5</accession>
<feature type="domain" description="EamA" evidence="7">
    <location>
        <begin position="154"/>
        <end position="289"/>
    </location>
</feature>
<dbReference type="InterPro" id="IPR037185">
    <property type="entry name" value="EmrE-like"/>
</dbReference>
<keyword evidence="4 6" id="KW-1133">Transmembrane helix</keyword>
<dbReference type="InterPro" id="IPR000620">
    <property type="entry name" value="EamA_dom"/>
</dbReference>
<keyword evidence="9" id="KW-1185">Reference proteome</keyword>
<keyword evidence="3 6" id="KW-0812">Transmembrane</keyword>
<dbReference type="Proteomes" id="UP000051870">
    <property type="component" value="Unassembled WGS sequence"/>
</dbReference>
<reference evidence="9" key="1">
    <citation type="submission" date="2015-09" db="EMBL/GenBank/DDBJ databases">
        <authorList>
            <person name="Rodrigo-Torres Lidia"/>
            <person name="Arahal R.David."/>
        </authorList>
    </citation>
    <scope>NUCLEOTIDE SEQUENCE [LARGE SCALE GENOMIC DNA]</scope>
    <source>
        <strain evidence="9">CECT 7735</strain>
    </source>
</reference>
<evidence type="ECO:0000313" key="9">
    <source>
        <dbReference type="Proteomes" id="UP000051870"/>
    </source>
</evidence>
<dbReference type="SUPFAM" id="SSF103481">
    <property type="entry name" value="Multidrug resistance efflux transporter EmrE"/>
    <property type="match status" value="2"/>
</dbReference>
<dbReference type="Pfam" id="PF00892">
    <property type="entry name" value="EamA"/>
    <property type="match status" value="2"/>
</dbReference>
<feature type="transmembrane region" description="Helical" evidence="6">
    <location>
        <begin position="247"/>
        <end position="266"/>
    </location>
</feature>
<evidence type="ECO:0000313" key="8">
    <source>
        <dbReference type="EMBL" id="CUJ95519.1"/>
    </source>
</evidence>
<feature type="transmembrane region" description="Helical" evidence="6">
    <location>
        <begin position="187"/>
        <end position="208"/>
    </location>
</feature>
<dbReference type="AlphaFoldDB" id="A0A0P1I7N5"/>
<keyword evidence="5 6" id="KW-0472">Membrane</keyword>
<comment type="similarity">
    <text evidence="2">Belongs to the EamA transporter family.</text>
</comment>
<feature type="transmembrane region" description="Helical" evidence="6">
    <location>
        <begin position="103"/>
        <end position="120"/>
    </location>
</feature>
<dbReference type="GeneID" id="83880916"/>
<dbReference type="PANTHER" id="PTHR32322:SF2">
    <property type="entry name" value="EAMA DOMAIN-CONTAINING PROTEIN"/>
    <property type="match status" value="1"/>
</dbReference>
<evidence type="ECO:0000256" key="3">
    <source>
        <dbReference type="ARBA" id="ARBA00022692"/>
    </source>
</evidence>
<evidence type="ECO:0000256" key="5">
    <source>
        <dbReference type="ARBA" id="ARBA00023136"/>
    </source>
</evidence>
<dbReference type="EMBL" id="CYTW01000001">
    <property type="protein sequence ID" value="CUJ95519.1"/>
    <property type="molecule type" value="Genomic_DNA"/>
</dbReference>
<feature type="transmembrane region" description="Helical" evidence="6">
    <location>
        <begin position="127"/>
        <end position="144"/>
    </location>
</feature>
<comment type="subcellular location">
    <subcellularLocation>
        <location evidence="1">Membrane</location>
        <topology evidence="1">Multi-pass membrane protein</topology>
    </subcellularLocation>
</comment>
<evidence type="ECO:0000259" key="7">
    <source>
        <dbReference type="Pfam" id="PF00892"/>
    </source>
</evidence>
<dbReference type="RefSeq" id="WP_058310957.1">
    <property type="nucleotide sequence ID" value="NZ_CYTW01000001.1"/>
</dbReference>
<feature type="transmembrane region" description="Helical" evidence="6">
    <location>
        <begin position="39"/>
        <end position="59"/>
    </location>
</feature>
<dbReference type="Gene3D" id="1.10.3730.20">
    <property type="match status" value="2"/>
</dbReference>
<organism evidence="8 9">
    <name type="scientific">Shimia thalassica</name>
    <dbReference type="NCBI Taxonomy" id="1715693"/>
    <lineage>
        <taxon>Bacteria</taxon>
        <taxon>Pseudomonadati</taxon>
        <taxon>Pseudomonadota</taxon>
        <taxon>Alphaproteobacteria</taxon>
        <taxon>Rhodobacterales</taxon>
        <taxon>Roseobacteraceae</taxon>
    </lineage>
</organism>
<evidence type="ECO:0000256" key="4">
    <source>
        <dbReference type="ARBA" id="ARBA00022989"/>
    </source>
</evidence>
<feature type="domain" description="EamA" evidence="7">
    <location>
        <begin position="10"/>
        <end position="141"/>
    </location>
</feature>
<dbReference type="PANTHER" id="PTHR32322">
    <property type="entry name" value="INNER MEMBRANE TRANSPORTER"/>
    <property type="match status" value="1"/>
</dbReference>
<gene>
    <name evidence="8" type="primary">yijE_1</name>
    <name evidence="8" type="ORF">PH7735_01878</name>
</gene>
<proteinExistence type="inferred from homology"/>
<dbReference type="InterPro" id="IPR050638">
    <property type="entry name" value="AA-Vitamin_Transporters"/>
</dbReference>